<name>A0ABR7GBQ1_9FIRM</name>
<evidence type="ECO:0000313" key="2">
    <source>
        <dbReference type="EMBL" id="MBC5684854.1"/>
    </source>
</evidence>
<accession>A0ABR7GBQ1</accession>
<organism evidence="2 3">
    <name type="scientific">Ruminococcus hominis</name>
    <dbReference type="NCBI Taxonomy" id="2763065"/>
    <lineage>
        <taxon>Bacteria</taxon>
        <taxon>Bacillati</taxon>
        <taxon>Bacillota</taxon>
        <taxon>Clostridia</taxon>
        <taxon>Eubacteriales</taxon>
        <taxon>Oscillospiraceae</taxon>
        <taxon>Ruminococcus</taxon>
    </lineage>
</organism>
<sequence length="65" mass="7156">MKKGINKSILFYIASVLFFIASAIGFTSGNENTMAIIWLSLGSAFLCLGSTYKKKENNKTNTDDK</sequence>
<dbReference type="RefSeq" id="WP_186865549.1">
    <property type="nucleotide sequence ID" value="NZ_JACOPE010000001.1"/>
</dbReference>
<evidence type="ECO:0000313" key="3">
    <source>
        <dbReference type="Proteomes" id="UP000631576"/>
    </source>
</evidence>
<keyword evidence="1" id="KW-0812">Transmembrane</keyword>
<protein>
    <submittedName>
        <fullName evidence="2">Uncharacterized protein</fullName>
    </submittedName>
</protein>
<evidence type="ECO:0000256" key="1">
    <source>
        <dbReference type="SAM" id="Phobius"/>
    </source>
</evidence>
<dbReference type="Proteomes" id="UP000631576">
    <property type="component" value="Unassembled WGS sequence"/>
</dbReference>
<gene>
    <name evidence="2" type="ORF">H8S40_15140</name>
</gene>
<dbReference type="EMBL" id="JACOPE010000001">
    <property type="protein sequence ID" value="MBC5684854.1"/>
    <property type="molecule type" value="Genomic_DNA"/>
</dbReference>
<feature type="transmembrane region" description="Helical" evidence="1">
    <location>
        <begin position="9"/>
        <end position="29"/>
    </location>
</feature>
<comment type="caution">
    <text evidence="2">The sequence shown here is derived from an EMBL/GenBank/DDBJ whole genome shotgun (WGS) entry which is preliminary data.</text>
</comment>
<keyword evidence="1" id="KW-0472">Membrane</keyword>
<feature type="transmembrane region" description="Helical" evidence="1">
    <location>
        <begin position="35"/>
        <end position="52"/>
    </location>
</feature>
<keyword evidence="1" id="KW-1133">Transmembrane helix</keyword>
<keyword evidence="3" id="KW-1185">Reference proteome</keyword>
<reference evidence="2 3" key="1">
    <citation type="submission" date="2020-08" db="EMBL/GenBank/DDBJ databases">
        <title>Genome public.</title>
        <authorList>
            <person name="Liu C."/>
            <person name="Sun Q."/>
        </authorList>
    </citation>
    <scope>NUCLEOTIDE SEQUENCE [LARGE SCALE GENOMIC DNA]</scope>
    <source>
        <strain evidence="2 3">NSJ-13</strain>
    </source>
</reference>
<proteinExistence type="predicted"/>